<feature type="transmembrane region" description="Helical" evidence="11">
    <location>
        <begin position="173"/>
        <end position="193"/>
    </location>
</feature>
<name>A0A3B0RZA5_9ZZZZ</name>
<feature type="domain" description="EamA" evidence="12">
    <location>
        <begin position="145"/>
        <end position="276"/>
    </location>
</feature>
<protein>
    <submittedName>
        <fullName evidence="13">Integral membrane protein</fullName>
    </submittedName>
</protein>
<evidence type="ECO:0000313" key="13">
    <source>
        <dbReference type="EMBL" id="VAV89663.1"/>
    </source>
</evidence>
<gene>
    <name evidence="13" type="ORF">MNBD_ALPHA07-1767</name>
</gene>
<evidence type="ECO:0000256" key="9">
    <source>
        <dbReference type="ARBA" id="ARBA00023098"/>
    </source>
</evidence>
<keyword evidence="4" id="KW-0997">Cell inner membrane</keyword>
<evidence type="ECO:0000256" key="6">
    <source>
        <dbReference type="ARBA" id="ARBA00022692"/>
    </source>
</evidence>
<keyword evidence="3" id="KW-0444">Lipid biosynthesis</keyword>
<keyword evidence="7" id="KW-0448">Lipopolysaccharide biosynthesis</keyword>
<evidence type="ECO:0000256" key="3">
    <source>
        <dbReference type="ARBA" id="ARBA00022516"/>
    </source>
</evidence>
<dbReference type="GO" id="GO:0009103">
    <property type="term" value="P:lipopolysaccharide biosynthetic process"/>
    <property type="evidence" value="ECO:0007669"/>
    <property type="project" value="UniProtKB-KW"/>
</dbReference>
<dbReference type="InterPro" id="IPR000390">
    <property type="entry name" value="Small_drug/metabolite_transptr"/>
</dbReference>
<dbReference type="PANTHER" id="PTHR30561">
    <property type="entry name" value="SMR FAMILY PROTON-DEPENDENT DRUG EFFLUX TRANSPORTER SUGE"/>
    <property type="match status" value="1"/>
</dbReference>
<organism evidence="13">
    <name type="scientific">hydrothermal vent metagenome</name>
    <dbReference type="NCBI Taxonomy" id="652676"/>
    <lineage>
        <taxon>unclassified sequences</taxon>
        <taxon>metagenomes</taxon>
        <taxon>ecological metagenomes</taxon>
    </lineage>
</organism>
<dbReference type="AlphaFoldDB" id="A0A3B0RZA5"/>
<keyword evidence="5" id="KW-0441">Lipid A biosynthesis</keyword>
<evidence type="ECO:0000256" key="8">
    <source>
        <dbReference type="ARBA" id="ARBA00022989"/>
    </source>
</evidence>
<feature type="transmembrane region" description="Helical" evidence="11">
    <location>
        <begin position="205"/>
        <end position="226"/>
    </location>
</feature>
<evidence type="ECO:0000256" key="4">
    <source>
        <dbReference type="ARBA" id="ARBA00022519"/>
    </source>
</evidence>
<dbReference type="InterPro" id="IPR000620">
    <property type="entry name" value="EamA_dom"/>
</dbReference>
<keyword evidence="10 11" id="KW-0472">Membrane</keyword>
<proteinExistence type="predicted"/>
<feature type="transmembrane region" description="Helical" evidence="11">
    <location>
        <begin position="260"/>
        <end position="279"/>
    </location>
</feature>
<feature type="transmembrane region" description="Helical" evidence="11">
    <location>
        <begin position="96"/>
        <end position="123"/>
    </location>
</feature>
<dbReference type="Pfam" id="PF00892">
    <property type="entry name" value="EamA"/>
    <property type="match status" value="1"/>
</dbReference>
<evidence type="ECO:0000256" key="10">
    <source>
        <dbReference type="ARBA" id="ARBA00023136"/>
    </source>
</evidence>
<dbReference type="GO" id="GO:0022857">
    <property type="term" value="F:transmembrane transporter activity"/>
    <property type="evidence" value="ECO:0007669"/>
    <property type="project" value="InterPro"/>
</dbReference>
<keyword evidence="8 11" id="KW-1133">Transmembrane helix</keyword>
<evidence type="ECO:0000256" key="11">
    <source>
        <dbReference type="SAM" id="Phobius"/>
    </source>
</evidence>
<dbReference type="PANTHER" id="PTHR30561:SF9">
    <property type="entry name" value="4-AMINO-4-DEOXY-L-ARABINOSE-PHOSPHOUNDECAPRENOL FLIPPASE SUBUNIT ARNF-RELATED"/>
    <property type="match status" value="1"/>
</dbReference>
<keyword evidence="6 11" id="KW-0812">Transmembrane</keyword>
<evidence type="ECO:0000256" key="7">
    <source>
        <dbReference type="ARBA" id="ARBA00022985"/>
    </source>
</evidence>
<reference evidence="13" key="1">
    <citation type="submission" date="2018-06" db="EMBL/GenBank/DDBJ databases">
        <authorList>
            <person name="Zhirakovskaya E."/>
        </authorList>
    </citation>
    <scope>NUCLEOTIDE SEQUENCE</scope>
</reference>
<sequence length="281" mass="29870">MSTGVFFLIMAAALLHAGWNALVKSGVDKSLGINAVVLGQGIFGALTLFFVPAPMVESWPYILAGVVLHTGYQRFLSASYRIGDLTHVYPIARGTAPLLVALVSVLFLGVVLSLYELIAIAIIGTGIMSLSLVRHSEGQNNRLVAILALTTGCFIAAYSLVDGLGARIALSPLGFYGWLAILNAVLMLGITRWHQPDLASSLCRAWKVALFGGGASFAGFGLVIYAFTLAPIALVTALRETSIIFALLIGVFFLKERLSLIKVISTMITISGVILLRFGRG</sequence>
<evidence type="ECO:0000256" key="5">
    <source>
        <dbReference type="ARBA" id="ARBA00022556"/>
    </source>
</evidence>
<evidence type="ECO:0000259" key="12">
    <source>
        <dbReference type="Pfam" id="PF00892"/>
    </source>
</evidence>
<dbReference type="InterPro" id="IPR037185">
    <property type="entry name" value="EmrE-like"/>
</dbReference>
<evidence type="ECO:0000256" key="1">
    <source>
        <dbReference type="ARBA" id="ARBA00004651"/>
    </source>
</evidence>
<dbReference type="Gene3D" id="1.10.3730.20">
    <property type="match status" value="2"/>
</dbReference>
<accession>A0A3B0RZA5</accession>
<evidence type="ECO:0000256" key="2">
    <source>
        <dbReference type="ARBA" id="ARBA00022475"/>
    </source>
</evidence>
<dbReference type="GO" id="GO:0005886">
    <property type="term" value="C:plasma membrane"/>
    <property type="evidence" value="ECO:0007669"/>
    <property type="project" value="UniProtKB-SubCell"/>
</dbReference>
<keyword evidence="9" id="KW-0443">Lipid metabolism</keyword>
<feature type="transmembrane region" description="Helical" evidence="11">
    <location>
        <begin position="30"/>
        <end position="51"/>
    </location>
</feature>
<feature type="transmembrane region" description="Helical" evidence="11">
    <location>
        <begin position="143"/>
        <end position="161"/>
    </location>
</feature>
<feature type="transmembrane region" description="Helical" evidence="11">
    <location>
        <begin position="232"/>
        <end position="253"/>
    </location>
</feature>
<comment type="subcellular location">
    <subcellularLocation>
        <location evidence="1">Cell membrane</location>
        <topology evidence="1">Multi-pass membrane protein</topology>
    </subcellularLocation>
</comment>
<keyword evidence="2" id="KW-1003">Cell membrane</keyword>
<dbReference type="EMBL" id="UOEG01000049">
    <property type="protein sequence ID" value="VAV89663.1"/>
    <property type="molecule type" value="Genomic_DNA"/>
</dbReference>
<dbReference type="SUPFAM" id="SSF103481">
    <property type="entry name" value="Multidrug resistance efflux transporter EmrE"/>
    <property type="match status" value="2"/>
</dbReference>